<keyword evidence="1" id="KW-1133">Transmembrane helix</keyword>
<protein>
    <submittedName>
        <fullName evidence="2">Uncharacterized protein</fullName>
    </submittedName>
</protein>
<reference evidence="2 3" key="1">
    <citation type="submission" date="2015-08" db="EMBL/GenBank/DDBJ databases">
        <title>Genome sequencing of Penicillium nordicum.</title>
        <authorList>
            <person name="Nguyen H.D."/>
            <person name="Seifert K.A."/>
        </authorList>
    </citation>
    <scope>NUCLEOTIDE SEQUENCE [LARGE SCALE GENOMIC DNA]</scope>
    <source>
        <strain evidence="2 3">DAOMC 185683</strain>
    </source>
</reference>
<keyword evidence="1" id="KW-0472">Membrane</keyword>
<organism evidence="2 3">
    <name type="scientific">Penicillium nordicum</name>
    <dbReference type="NCBI Taxonomy" id="229535"/>
    <lineage>
        <taxon>Eukaryota</taxon>
        <taxon>Fungi</taxon>
        <taxon>Dikarya</taxon>
        <taxon>Ascomycota</taxon>
        <taxon>Pezizomycotina</taxon>
        <taxon>Eurotiomycetes</taxon>
        <taxon>Eurotiomycetidae</taxon>
        <taxon>Eurotiales</taxon>
        <taxon>Aspergillaceae</taxon>
        <taxon>Penicillium</taxon>
    </lineage>
</organism>
<proteinExistence type="predicted"/>
<gene>
    <name evidence="2" type="ORF">ACN38_g3340</name>
</gene>
<keyword evidence="1" id="KW-0812">Transmembrane</keyword>
<evidence type="ECO:0000256" key="1">
    <source>
        <dbReference type="SAM" id="Phobius"/>
    </source>
</evidence>
<accession>A0A0M8PCE8</accession>
<name>A0A0M8PCE8_9EURO</name>
<dbReference type="EMBL" id="LHQQ01000039">
    <property type="protein sequence ID" value="KOS45754.1"/>
    <property type="molecule type" value="Genomic_DNA"/>
</dbReference>
<dbReference type="Proteomes" id="UP000037696">
    <property type="component" value="Unassembled WGS sequence"/>
</dbReference>
<keyword evidence="3" id="KW-1185">Reference proteome</keyword>
<dbReference type="AlphaFoldDB" id="A0A0M8PCE8"/>
<evidence type="ECO:0000313" key="3">
    <source>
        <dbReference type="Proteomes" id="UP000037696"/>
    </source>
</evidence>
<evidence type="ECO:0000313" key="2">
    <source>
        <dbReference type="EMBL" id="KOS45754.1"/>
    </source>
</evidence>
<feature type="transmembrane region" description="Helical" evidence="1">
    <location>
        <begin position="34"/>
        <end position="59"/>
    </location>
</feature>
<comment type="caution">
    <text evidence="2">The sequence shown here is derived from an EMBL/GenBank/DDBJ whole genome shotgun (WGS) entry which is preliminary data.</text>
</comment>
<sequence length="68" mass="7906">MCGSSIISALTKFTTPVDNQWQPVLPSTESLTHLLFLFLESEVIGVCFFFFFFFFFFFLTKNSCLFLL</sequence>